<accession>A0A0C3BKF8</accession>
<dbReference type="Gene3D" id="1.20.1280.50">
    <property type="match status" value="1"/>
</dbReference>
<keyword evidence="3" id="KW-1185">Reference proteome</keyword>
<evidence type="ECO:0008006" key="4">
    <source>
        <dbReference type="Google" id="ProtNLM"/>
    </source>
</evidence>
<proteinExistence type="predicted"/>
<evidence type="ECO:0000313" key="3">
    <source>
        <dbReference type="Proteomes" id="UP000054097"/>
    </source>
</evidence>
<reference evidence="2 3" key="1">
    <citation type="submission" date="2014-04" db="EMBL/GenBank/DDBJ databases">
        <authorList>
            <consortium name="DOE Joint Genome Institute"/>
            <person name="Kuo A."/>
            <person name="Zuccaro A."/>
            <person name="Kohler A."/>
            <person name="Nagy L.G."/>
            <person name="Floudas D."/>
            <person name="Copeland A."/>
            <person name="Barry K.W."/>
            <person name="Cichocki N."/>
            <person name="Veneault-Fourrey C."/>
            <person name="LaButti K."/>
            <person name="Lindquist E.A."/>
            <person name="Lipzen A."/>
            <person name="Lundell T."/>
            <person name="Morin E."/>
            <person name="Murat C."/>
            <person name="Sun H."/>
            <person name="Tunlid A."/>
            <person name="Henrissat B."/>
            <person name="Grigoriev I.V."/>
            <person name="Hibbett D.S."/>
            <person name="Martin F."/>
            <person name="Nordberg H.P."/>
            <person name="Cantor M.N."/>
            <person name="Hua S.X."/>
        </authorList>
    </citation>
    <scope>NUCLEOTIDE SEQUENCE [LARGE SCALE GENOMIC DNA]</scope>
    <source>
        <strain evidence="2 3">MAFF 305830</strain>
    </source>
</reference>
<dbReference type="OrthoDB" id="3365698at2759"/>
<evidence type="ECO:0000313" key="2">
    <source>
        <dbReference type="EMBL" id="KIM32549.1"/>
    </source>
</evidence>
<reference evidence="3" key="2">
    <citation type="submission" date="2015-01" db="EMBL/GenBank/DDBJ databases">
        <title>Evolutionary Origins and Diversification of the Mycorrhizal Mutualists.</title>
        <authorList>
            <consortium name="DOE Joint Genome Institute"/>
            <consortium name="Mycorrhizal Genomics Consortium"/>
            <person name="Kohler A."/>
            <person name="Kuo A."/>
            <person name="Nagy L.G."/>
            <person name="Floudas D."/>
            <person name="Copeland A."/>
            <person name="Barry K.W."/>
            <person name="Cichocki N."/>
            <person name="Veneault-Fourrey C."/>
            <person name="LaButti K."/>
            <person name="Lindquist E.A."/>
            <person name="Lipzen A."/>
            <person name="Lundell T."/>
            <person name="Morin E."/>
            <person name="Murat C."/>
            <person name="Riley R."/>
            <person name="Ohm R."/>
            <person name="Sun H."/>
            <person name="Tunlid A."/>
            <person name="Henrissat B."/>
            <person name="Grigoriev I.V."/>
            <person name="Hibbett D.S."/>
            <person name="Martin F."/>
        </authorList>
    </citation>
    <scope>NUCLEOTIDE SEQUENCE [LARGE SCALE GENOMIC DNA]</scope>
    <source>
        <strain evidence="3">MAFF 305830</strain>
    </source>
</reference>
<evidence type="ECO:0000256" key="1">
    <source>
        <dbReference type="SAM" id="Coils"/>
    </source>
</evidence>
<dbReference type="Proteomes" id="UP000054097">
    <property type="component" value="Unassembled WGS sequence"/>
</dbReference>
<dbReference type="EMBL" id="KN824279">
    <property type="protein sequence ID" value="KIM32549.1"/>
    <property type="molecule type" value="Genomic_DNA"/>
</dbReference>
<dbReference type="HOGENOM" id="CLU_897618_0_0_1"/>
<organism evidence="2 3">
    <name type="scientific">Serendipita vermifera MAFF 305830</name>
    <dbReference type="NCBI Taxonomy" id="933852"/>
    <lineage>
        <taxon>Eukaryota</taxon>
        <taxon>Fungi</taxon>
        <taxon>Dikarya</taxon>
        <taxon>Basidiomycota</taxon>
        <taxon>Agaricomycotina</taxon>
        <taxon>Agaricomycetes</taxon>
        <taxon>Sebacinales</taxon>
        <taxon>Serendipitaceae</taxon>
        <taxon>Serendipita</taxon>
    </lineage>
</organism>
<protein>
    <recommendedName>
        <fullName evidence="4">F-box domain-containing protein</fullName>
    </recommendedName>
</protein>
<feature type="coiled-coil region" evidence="1">
    <location>
        <begin position="27"/>
        <end position="54"/>
    </location>
</feature>
<gene>
    <name evidence="2" type="ORF">M408DRAFT_183016</name>
</gene>
<name>A0A0C3BKF8_SERVB</name>
<sequence length="294" mass="33976">MTTRSTPSDPPEIRRKLESLQHQHEIIGNLRSRIKAAQLECARLETEIFEYRASVAPIQKCPQELIIMFFEYYTCENPRLIRHLLPVCKTWYELAISSPRLWNRIPIKFDSDWGIESTCDSIKKRLDKCLELSGTVPLELNLEFGELIPPQARILSQIREDLLSYTHSDGHEILDQWMGDLNSDFFIDPEVMVPHQPYHHFDLLGTLIGSYGDGMLYWASLRLDLPEDSELAIDILELFSHPTPNLTRLHVTCNGDMHEIFNSLIGTVFPDCQRSSTSRCQVRRTWSFSSSTPL</sequence>
<dbReference type="AlphaFoldDB" id="A0A0C3BKF8"/>
<keyword evidence="1" id="KW-0175">Coiled coil</keyword>